<organism evidence="1 2">
    <name type="scientific">Candidatus Falkowbacteria bacterium HGW-Falkowbacteria-1</name>
    <dbReference type="NCBI Taxonomy" id="2013768"/>
    <lineage>
        <taxon>Bacteria</taxon>
        <taxon>Candidatus Falkowiibacteriota</taxon>
    </lineage>
</organism>
<proteinExistence type="predicted"/>
<evidence type="ECO:0000313" key="1">
    <source>
        <dbReference type="EMBL" id="PKM91288.1"/>
    </source>
</evidence>
<name>A0A2N2E9B3_9BACT</name>
<evidence type="ECO:0000313" key="2">
    <source>
        <dbReference type="Proteomes" id="UP000233517"/>
    </source>
</evidence>
<gene>
    <name evidence="1" type="ORF">CVU82_01670</name>
</gene>
<protein>
    <submittedName>
        <fullName evidence="1">Uncharacterized protein</fullName>
    </submittedName>
</protein>
<dbReference type="Proteomes" id="UP000233517">
    <property type="component" value="Unassembled WGS sequence"/>
</dbReference>
<sequence length="117" mass="13455">MILFITPNVIYRRGLVVINGGIQLIARWSRDRLIIKEVNAMAYDGLHFFPNEDPIGGKVLECPIIDLISLREDGTGWNVEGETADGKKFKFPIHHDFVEGKNYLGKEPIYFPFWPHK</sequence>
<comment type="caution">
    <text evidence="1">The sequence shown here is derived from an EMBL/GenBank/DDBJ whole genome shotgun (WGS) entry which is preliminary data.</text>
</comment>
<dbReference type="AlphaFoldDB" id="A0A2N2E9B3"/>
<reference evidence="1 2" key="1">
    <citation type="journal article" date="2017" name="ISME J.">
        <title>Potential for microbial H2 and metal transformations associated with novel bacteria and archaea in deep terrestrial subsurface sediments.</title>
        <authorList>
            <person name="Hernsdorf A.W."/>
            <person name="Amano Y."/>
            <person name="Miyakawa K."/>
            <person name="Ise K."/>
            <person name="Suzuki Y."/>
            <person name="Anantharaman K."/>
            <person name="Probst A."/>
            <person name="Burstein D."/>
            <person name="Thomas B.C."/>
            <person name="Banfield J.F."/>
        </authorList>
    </citation>
    <scope>NUCLEOTIDE SEQUENCE [LARGE SCALE GENOMIC DNA]</scope>
    <source>
        <strain evidence="1">HGW-Falkowbacteria-1</strain>
    </source>
</reference>
<dbReference type="EMBL" id="PHAI01000002">
    <property type="protein sequence ID" value="PKM91288.1"/>
    <property type="molecule type" value="Genomic_DNA"/>
</dbReference>
<accession>A0A2N2E9B3</accession>